<evidence type="ECO:0000313" key="3">
    <source>
        <dbReference type="EMBL" id="PWN87154.1"/>
    </source>
</evidence>
<dbReference type="AlphaFoldDB" id="A0A316YE64"/>
<dbReference type="PIRSF" id="PIRSF005715">
    <property type="entry name" value="VPS45_Sec1"/>
    <property type="match status" value="1"/>
</dbReference>
<dbReference type="InterPro" id="IPR036045">
    <property type="entry name" value="Sec1-like_sf"/>
</dbReference>
<protein>
    <submittedName>
        <fullName evidence="3">Putative vacuolar protein sorting protein VpsB</fullName>
    </submittedName>
</protein>
<gene>
    <name evidence="3" type="ORF">FA10DRAFT_304557</name>
</gene>
<dbReference type="PANTHER" id="PTHR11679">
    <property type="entry name" value="VESICLE PROTEIN SORTING-ASSOCIATED"/>
    <property type="match status" value="1"/>
</dbReference>
<evidence type="ECO:0000313" key="4">
    <source>
        <dbReference type="Proteomes" id="UP000245768"/>
    </source>
</evidence>
<reference evidence="3 4" key="1">
    <citation type="journal article" date="2018" name="Mol. Biol. Evol.">
        <title>Broad Genomic Sampling Reveals a Smut Pathogenic Ancestry of the Fungal Clade Ustilaginomycotina.</title>
        <authorList>
            <person name="Kijpornyongpan T."/>
            <person name="Mondo S.J."/>
            <person name="Barry K."/>
            <person name="Sandor L."/>
            <person name="Lee J."/>
            <person name="Lipzen A."/>
            <person name="Pangilinan J."/>
            <person name="LaButti K."/>
            <person name="Hainaut M."/>
            <person name="Henrissat B."/>
            <person name="Grigoriev I.V."/>
            <person name="Spatafora J.W."/>
            <person name="Aime M.C."/>
        </authorList>
    </citation>
    <scope>NUCLEOTIDE SEQUENCE [LARGE SCALE GENOMIC DNA]</scope>
    <source>
        <strain evidence="3 4">MCA 4198</strain>
    </source>
</reference>
<dbReference type="GeneID" id="37047285"/>
<dbReference type="OrthoDB" id="10266265at2759"/>
<dbReference type="Gene3D" id="3.40.50.2060">
    <property type="match status" value="1"/>
</dbReference>
<dbReference type="SUPFAM" id="SSF56815">
    <property type="entry name" value="Sec1/munc18-like (SM) proteins"/>
    <property type="match status" value="1"/>
</dbReference>
<name>A0A316YE64_9BASI</name>
<comment type="similarity">
    <text evidence="1">Belongs to the STXBP/unc-18/SEC1 family.</text>
</comment>
<dbReference type="InterPro" id="IPR027482">
    <property type="entry name" value="Sec1-like_dom2"/>
</dbReference>
<evidence type="ECO:0000256" key="2">
    <source>
        <dbReference type="SAM" id="MobiDB-lite"/>
    </source>
</evidence>
<dbReference type="EMBL" id="KZ819641">
    <property type="protein sequence ID" value="PWN87154.1"/>
    <property type="molecule type" value="Genomic_DNA"/>
</dbReference>
<dbReference type="Pfam" id="PF00995">
    <property type="entry name" value="Sec1"/>
    <property type="match status" value="1"/>
</dbReference>
<accession>A0A316YE64</accession>
<dbReference type="STRING" id="215250.A0A316YE64"/>
<dbReference type="Gene3D" id="3.90.830.10">
    <property type="entry name" value="Syntaxin Binding Protein 1, Chain A, domain 2"/>
    <property type="match status" value="1"/>
</dbReference>
<evidence type="ECO:0000256" key="1">
    <source>
        <dbReference type="ARBA" id="ARBA00009884"/>
    </source>
</evidence>
<dbReference type="Proteomes" id="UP000245768">
    <property type="component" value="Unassembled WGS sequence"/>
</dbReference>
<organism evidence="3 4">
    <name type="scientific">Acaromyces ingoldii</name>
    <dbReference type="NCBI Taxonomy" id="215250"/>
    <lineage>
        <taxon>Eukaryota</taxon>
        <taxon>Fungi</taxon>
        <taxon>Dikarya</taxon>
        <taxon>Basidiomycota</taxon>
        <taxon>Ustilaginomycotina</taxon>
        <taxon>Exobasidiomycetes</taxon>
        <taxon>Exobasidiales</taxon>
        <taxon>Cryptobasidiaceae</taxon>
        <taxon>Acaromyces</taxon>
    </lineage>
</organism>
<dbReference type="Gene3D" id="1.25.40.60">
    <property type="match status" value="1"/>
</dbReference>
<dbReference type="RefSeq" id="XP_025374352.1">
    <property type="nucleotide sequence ID" value="XM_025525369.1"/>
</dbReference>
<dbReference type="GO" id="GO:0016192">
    <property type="term" value="P:vesicle-mediated transport"/>
    <property type="evidence" value="ECO:0007669"/>
    <property type="project" value="InterPro"/>
</dbReference>
<dbReference type="InterPro" id="IPR043154">
    <property type="entry name" value="Sec-1-like_dom1"/>
</dbReference>
<sequence length="691" mass="75181">MDVNKAVSAYVERIVSSVGGMKVLLLDDETTPIVSTSLTQSSLLQHEVYLTDRIDNAQRDRMRHLKCLVLVRPSASSLEAIERELNLPRYGSYSLYFTNTLKKADIERLATADEHDVVQEVQEYFCDYVPINRPLFSINYATPPNRLWATNAATSSASGTSRGAGLGEWDPEALERHTQGLLSVLLSLKKKPVIRYERMSALAKKLGEDVLYNINEPLASLFDFRRTDAAPLLLILDRRNDPVTPLLSQWTYQAMVHELMGGINNGRVSLAHAEGVRPELREIVLSEDQDPFFATNLYDNFGDLGASIKRYVEEYQKRTANSASIETVADMKRFVEAYPEFRKLGGNVSKHVALLGELSRRVESDRLLEVSELEQSLASNESHASDLRNVYRLLDLPDVKPDAKLRLACLYALRYQKYSGNQINQIVAKLLDAGMPESRAALVFVLLNIAGADQRQDDLFANENFFSRGKSALKGLKGVENVYTQHSPHLVETIEDLLRGRLKETSYPFIGPGGTGAAGGLHQRPQDVIIFVVGGATYEEARTIALLNAQHDHSAASGTDTPPVNASGAASGLAGGGIGGASGPSTRFLLGGTCIHSSSSFLDMIQDVASRLPSSFARPPPTSNAASAASQPSLNLSIGPVQLNVGGRQAGQPGEQGSFLDPGRMGEAAEGARDLARGLFGRVRGAVDSLS</sequence>
<proteinExistence type="inferred from homology"/>
<dbReference type="InterPro" id="IPR043127">
    <property type="entry name" value="Sec-1-like_dom3a"/>
</dbReference>
<dbReference type="InParanoid" id="A0A316YE64"/>
<dbReference type="FunCoup" id="A0A316YE64">
    <property type="interactions" value="352"/>
</dbReference>
<keyword evidence="4" id="KW-1185">Reference proteome</keyword>
<feature type="region of interest" description="Disordered" evidence="2">
    <location>
        <begin position="647"/>
        <end position="667"/>
    </location>
</feature>
<dbReference type="Gene3D" id="3.40.50.1910">
    <property type="match status" value="1"/>
</dbReference>
<dbReference type="InterPro" id="IPR001619">
    <property type="entry name" value="Sec1-like"/>
</dbReference>